<keyword evidence="3 6" id="KW-0238">DNA-binding</keyword>
<feature type="domain" description="HTH lysR-type" evidence="5">
    <location>
        <begin position="2"/>
        <end position="59"/>
    </location>
</feature>
<dbReference type="InterPro" id="IPR036388">
    <property type="entry name" value="WH-like_DNA-bd_sf"/>
</dbReference>
<evidence type="ECO:0000256" key="3">
    <source>
        <dbReference type="ARBA" id="ARBA00023125"/>
    </source>
</evidence>
<dbReference type="Pfam" id="PF03466">
    <property type="entry name" value="LysR_substrate"/>
    <property type="match status" value="1"/>
</dbReference>
<organism evidence="6 7">
    <name type="scientific">Marinobacterium maritimum</name>
    <dbReference type="NCBI Taxonomy" id="500162"/>
    <lineage>
        <taxon>Bacteria</taxon>
        <taxon>Pseudomonadati</taxon>
        <taxon>Pseudomonadota</taxon>
        <taxon>Gammaproteobacteria</taxon>
        <taxon>Oceanospirillales</taxon>
        <taxon>Oceanospirillaceae</taxon>
        <taxon>Marinobacterium</taxon>
    </lineage>
</organism>
<proteinExistence type="inferred from homology"/>
<sequence>MLSLRQLEVFLAVIETGSTTRAAEAVALSQSAASNALSELESRLGEKLFDRVGKRLVLNASGRALQPRARTLLVQARDAEALFRGGGGQLKVGASTTIGNYLLPRLLGAAGADLPCERVEIANTDDIAERMLRFELDLGLIEGRALHPDLVMTPWRQDEMVIVAVPGFAGQPLETLPWIMREPGSGTRSVVEQELFGKLERGRPALEGVQPVLELGSSEAIHNALRAGLGVSCLSRHVVQQSLQSGELQVLAPERSIRRQLYLLRHRQRPDTAVVARFLACCPPEA</sequence>
<evidence type="ECO:0000256" key="4">
    <source>
        <dbReference type="ARBA" id="ARBA00023163"/>
    </source>
</evidence>
<dbReference type="PROSITE" id="PS50931">
    <property type="entry name" value="HTH_LYSR"/>
    <property type="match status" value="1"/>
</dbReference>
<keyword evidence="4" id="KW-0804">Transcription</keyword>
<accession>A0ABN1I8F9</accession>
<dbReference type="InterPro" id="IPR005119">
    <property type="entry name" value="LysR_subst-bd"/>
</dbReference>
<dbReference type="PRINTS" id="PR00039">
    <property type="entry name" value="HTHLYSR"/>
</dbReference>
<evidence type="ECO:0000313" key="7">
    <source>
        <dbReference type="Proteomes" id="UP001499915"/>
    </source>
</evidence>
<keyword evidence="7" id="KW-1185">Reference proteome</keyword>
<gene>
    <name evidence="6" type="primary">yieE</name>
    <name evidence="6" type="ORF">GCM10009104_26010</name>
</gene>
<dbReference type="PANTHER" id="PTHR30126:SF94">
    <property type="entry name" value="LYSR FAMILY TRANSCRIPTIONAL REGULATOR"/>
    <property type="match status" value="1"/>
</dbReference>
<dbReference type="InterPro" id="IPR036390">
    <property type="entry name" value="WH_DNA-bd_sf"/>
</dbReference>
<dbReference type="Gene3D" id="3.40.190.290">
    <property type="match status" value="1"/>
</dbReference>
<evidence type="ECO:0000259" key="5">
    <source>
        <dbReference type="PROSITE" id="PS50931"/>
    </source>
</evidence>
<dbReference type="EMBL" id="BAAAET010000003">
    <property type="protein sequence ID" value="GAA0696729.1"/>
    <property type="molecule type" value="Genomic_DNA"/>
</dbReference>
<protein>
    <submittedName>
        <fullName evidence="6">DNA-binding transcriptional regulator YeiE</fullName>
    </submittedName>
</protein>
<evidence type="ECO:0000313" key="6">
    <source>
        <dbReference type="EMBL" id="GAA0696729.1"/>
    </source>
</evidence>
<dbReference type="InterPro" id="IPR000847">
    <property type="entry name" value="LysR_HTH_N"/>
</dbReference>
<dbReference type="SUPFAM" id="SSF53850">
    <property type="entry name" value="Periplasmic binding protein-like II"/>
    <property type="match status" value="1"/>
</dbReference>
<name>A0ABN1I8F9_9GAMM</name>
<dbReference type="CDD" id="cd08420">
    <property type="entry name" value="PBP2_CysL_like"/>
    <property type="match status" value="1"/>
</dbReference>
<reference evidence="6 7" key="1">
    <citation type="journal article" date="2019" name="Int. J. Syst. Evol. Microbiol.">
        <title>The Global Catalogue of Microorganisms (GCM) 10K type strain sequencing project: providing services to taxonomists for standard genome sequencing and annotation.</title>
        <authorList>
            <consortium name="The Broad Institute Genomics Platform"/>
            <consortium name="The Broad Institute Genome Sequencing Center for Infectious Disease"/>
            <person name="Wu L."/>
            <person name="Ma J."/>
        </authorList>
    </citation>
    <scope>NUCLEOTIDE SEQUENCE [LARGE SCALE GENOMIC DNA]</scope>
    <source>
        <strain evidence="6 7">JCM 15134</strain>
    </source>
</reference>
<dbReference type="RefSeq" id="WP_343806613.1">
    <property type="nucleotide sequence ID" value="NZ_BAAAET010000003.1"/>
</dbReference>
<dbReference type="Gene3D" id="1.10.10.10">
    <property type="entry name" value="Winged helix-like DNA-binding domain superfamily/Winged helix DNA-binding domain"/>
    <property type="match status" value="1"/>
</dbReference>
<keyword evidence="2" id="KW-0805">Transcription regulation</keyword>
<comment type="caution">
    <text evidence="6">The sequence shown here is derived from an EMBL/GenBank/DDBJ whole genome shotgun (WGS) entry which is preliminary data.</text>
</comment>
<dbReference type="NCBIfam" id="NF008095">
    <property type="entry name" value="PRK10837.1"/>
    <property type="match status" value="1"/>
</dbReference>
<dbReference type="GO" id="GO:0003677">
    <property type="term" value="F:DNA binding"/>
    <property type="evidence" value="ECO:0007669"/>
    <property type="project" value="UniProtKB-KW"/>
</dbReference>
<dbReference type="SUPFAM" id="SSF46785">
    <property type="entry name" value="Winged helix' DNA-binding domain"/>
    <property type="match status" value="1"/>
</dbReference>
<dbReference type="Proteomes" id="UP001499915">
    <property type="component" value="Unassembled WGS sequence"/>
</dbReference>
<evidence type="ECO:0000256" key="1">
    <source>
        <dbReference type="ARBA" id="ARBA00009437"/>
    </source>
</evidence>
<comment type="similarity">
    <text evidence="1">Belongs to the LysR transcriptional regulatory family.</text>
</comment>
<dbReference type="PANTHER" id="PTHR30126">
    <property type="entry name" value="HTH-TYPE TRANSCRIPTIONAL REGULATOR"/>
    <property type="match status" value="1"/>
</dbReference>
<dbReference type="Pfam" id="PF00126">
    <property type="entry name" value="HTH_1"/>
    <property type="match status" value="1"/>
</dbReference>
<evidence type="ECO:0000256" key="2">
    <source>
        <dbReference type="ARBA" id="ARBA00023015"/>
    </source>
</evidence>